<reference evidence="11 12" key="1">
    <citation type="submission" date="2019-09" db="EMBL/GenBank/DDBJ databases">
        <title>Phylogeny of genus Pseudoclavibacter and closely related genus.</title>
        <authorList>
            <person name="Li Y."/>
        </authorList>
    </citation>
    <scope>NUCLEOTIDE SEQUENCE [LARGE SCALE GENOMIC DNA]</scope>
    <source>
        <strain evidence="11 12">KCTC 13959</strain>
    </source>
</reference>
<comment type="caution">
    <text evidence="9">Lacks conserved residue(s) required for the propagation of feature annotation.</text>
</comment>
<dbReference type="PANTHER" id="PTHR43450:SF1">
    <property type="entry name" value="ASPARTATE--TRNA LIGASE, CYTOPLASMIC"/>
    <property type="match status" value="1"/>
</dbReference>
<dbReference type="InterPro" id="IPR004523">
    <property type="entry name" value="Asp-tRNA_synthase_2"/>
</dbReference>
<dbReference type="GO" id="GO:0006422">
    <property type="term" value="P:aspartyl-tRNA aminoacylation"/>
    <property type="evidence" value="ECO:0007669"/>
    <property type="project" value="UniProtKB-UniRule"/>
</dbReference>
<keyword evidence="6 9" id="KW-0067">ATP-binding</keyword>
<dbReference type="OrthoDB" id="9802326at2"/>
<evidence type="ECO:0000313" key="12">
    <source>
        <dbReference type="Proteomes" id="UP000433493"/>
    </source>
</evidence>
<evidence type="ECO:0000256" key="5">
    <source>
        <dbReference type="ARBA" id="ARBA00022741"/>
    </source>
</evidence>
<evidence type="ECO:0000313" key="11">
    <source>
        <dbReference type="EMBL" id="KAB1644970.1"/>
    </source>
</evidence>
<dbReference type="Pfam" id="PF00152">
    <property type="entry name" value="tRNA-synt_2"/>
    <property type="match status" value="1"/>
</dbReference>
<feature type="binding site" evidence="9">
    <location>
        <position position="359"/>
    </location>
    <ligand>
        <name>ATP</name>
        <dbReference type="ChEBI" id="CHEBI:30616"/>
    </ligand>
</feature>
<evidence type="ECO:0000256" key="7">
    <source>
        <dbReference type="ARBA" id="ARBA00022917"/>
    </source>
</evidence>
<dbReference type="Gene3D" id="2.40.50.140">
    <property type="entry name" value="Nucleic acid-binding proteins"/>
    <property type="match status" value="1"/>
</dbReference>
<dbReference type="EC" id="6.1.1.12" evidence="9"/>
<sequence length="436" mass="49959">MTERTLINALAALENGPVKIQGWVDTVRDQKKVQFVVLRDETGACQLVNPRSEGREEISDTISNLAQGTMLTIEGDLKMDERVKLGGLEVKISSIKVESEANPETPIADDSSIDKRLDWRFLDLRTERNNLMFRAQTTMTHAMRNYWYDRDYIEIFTPKFMATASESNAELFKVEYFDGVAYLAQSPQFFKQMAQSAGFGKAFEIGPAFRADPSFTSRHATEFTSVDAEISWIESHADVMDMQEELIRTALGAVKERFGEDIKRVFDVEINLPENPFPRVPLLEAREIVESRGHKFERQDLDMDPEGEREIGRWALEEHGSEFVFLTDYPASIRPFYHMRHENDASLTKSYDLVWNGVEISTGAQREHRIEQLTAQIADKGMDAKALDFYLDFFRYGAPPHGGFGMGLSRMLMLMLHQPNLREVTYLFRGPNRLQP</sequence>
<dbReference type="HAMAP" id="MF_02075">
    <property type="entry name" value="Asp_tRNA_synth_type2"/>
    <property type="match status" value="1"/>
</dbReference>
<dbReference type="SUPFAM" id="SSF55681">
    <property type="entry name" value="Class II aaRS and biotin synthetases"/>
    <property type="match status" value="1"/>
</dbReference>
<evidence type="ECO:0000259" key="10">
    <source>
        <dbReference type="PROSITE" id="PS50862"/>
    </source>
</evidence>
<dbReference type="InterPro" id="IPR004364">
    <property type="entry name" value="Aa-tRNA-synt_II"/>
</dbReference>
<dbReference type="InterPro" id="IPR045864">
    <property type="entry name" value="aa-tRNA-synth_II/BPL/LPL"/>
</dbReference>
<evidence type="ECO:0000256" key="8">
    <source>
        <dbReference type="ARBA" id="ARBA00023146"/>
    </source>
</evidence>
<dbReference type="GO" id="GO:0004815">
    <property type="term" value="F:aspartate-tRNA ligase activity"/>
    <property type="evidence" value="ECO:0007669"/>
    <property type="project" value="UniProtKB-UniRule"/>
</dbReference>
<dbReference type="CDD" id="cd04100">
    <property type="entry name" value="Asp_Lys_Asn_RS_N"/>
    <property type="match status" value="1"/>
</dbReference>
<dbReference type="Gene3D" id="3.30.930.10">
    <property type="entry name" value="Bira Bifunctional Protein, Domain 2"/>
    <property type="match status" value="1"/>
</dbReference>
<feature type="binding site" evidence="9">
    <location>
        <position position="366"/>
    </location>
    <ligand>
        <name>L-aspartate</name>
        <dbReference type="ChEBI" id="CHEBI:29991"/>
    </ligand>
</feature>
<dbReference type="InterPro" id="IPR002312">
    <property type="entry name" value="Asp/Asn-tRNA-synth_IIb"/>
</dbReference>
<evidence type="ECO:0000256" key="6">
    <source>
        <dbReference type="ARBA" id="ARBA00022840"/>
    </source>
</evidence>
<keyword evidence="8 9" id="KW-0030">Aminoacyl-tRNA synthetase</keyword>
<proteinExistence type="inferred from homology"/>
<comment type="caution">
    <text evidence="11">The sequence shown here is derived from an EMBL/GenBank/DDBJ whole genome shotgun (WGS) entry which is preliminary data.</text>
</comment>
<organism evidence="11 12">
    <name type="scientific">Gulosibacter chungangensis</name>
    <dbReference type="NCBI Taxonomy" id="979746"/>
    <lineage>
        <taxon>Bacteria</taxon>
        <taxon>Bacillati</taxon>
        <taxon>Actinomycetota</taxon>
        <taxon>Actinomycetes</taxon>
        <taxon>Micrococcales</taxon>
        <taxon>Microbacteriaceae</taxon>
        <taxon>Gulosibacter</taxon>
    </lineage>
</organism>
<comment type="catalytic activity">
    <reaction evidence="9">
        <text>tRNA(Asp) + L-aspartate + ATP = L-aspartyl-tRNA(Asp) + AMP + diphosphate</text>
        <dbReference type="Rhea" id="RHEA:19649"/>
        <dbReference type="Rhea" id="RHEA-COMP:9660"/>
        <dbReference type="Rhea" id="RHEA-COMP:9678"/>
        <dbReference type="ChEBI" id="CHEBI:29991"/>
        <dbReference type="ChEBI" id="CHEBI:30616"/>
        <dbReference type="ChEBI" id="CHEBI:33019"/>
        <dbReference type="ChEBI" id="CHEBI:78442"/>
        <dbReference type="ChEBI" id="CHEBI:78516"/>
        <dbReference type="ChEBI" id="CHEBI:456215"/>
        <dbReference type="EC" id="6.1.1.12"/>
    </reaction>
</comment>
<keyword evidence="7 9" id="KW-0648">Protein biosynthesis</keyword>
<dbReference type="SUPFAM" id="SSF50249">
    <property type="entry name" value="Nucleic acid-binding proteins"/>
    <property type="match status" value="1"/>
</dbReference>
<feature type="binding site" evidence="9">
    <location>
        <position position="210"/>
    </location>
    <ligand>
        <name>L-aspartate</name>
        <dbReference type="ChEBI" id="CHEBI:29991"/>
    </ligand>
</feature>
<evidence type="ECO:0000256" key="4">
    <source>
        <dbReference type="ARBA" id="ARBA00022598"/>
    </source>
</evidence>
<evidence type="ECO:0000256" key="2">
    <source>
        <dbReference type="ARBA" id="ARBA00005312"/>
    </source>
</evidence>
<evidence type="ECO:0000256" key="9">
    <source>
        <dbReference type="HAMAP-Rule" id="MF_02075"/>
    </source>
</evidence>
<feature type="binding site" evidence="9">
    <location>
        <position position="166"/>
    </location>
    <ligand>
        <name>L-aspartate</name>
        <dbReference type="ChEBI" id="CHEBI:29991"/>
    </ligand>
</feature>
<protein>
    <recommendedName>
        <fullName evidence="9">Aspartate--tRNA ligase</fullName>
        <ecNumber evidence="9">6.1.1.12</ecNumber>
    </recommendedName>
    <alternativeName>
        <fullName evidence="9">Aspartyl-tRNA synthetase</fullName>
        <shortName evidence="9">AspRS</shortName>
    </alternativeName>
</protein>
<dbReference type="Proteomes" id="UP000433493">
    <property type="component" value="Unassembled WGS sequence"/>
</dbReference>
<dbReference type="InterPro" id="IPR004365">
    <property type="entry name" value="NA-bd_OB_tRNA"/>
</dbReference>
<keyword evidence="5 9" id="KW-0547">Nucleotide-binding</keyword>
<feature type="binding site" evidence="9">
    <location>
        <begin position="407"/>
        <end position="410"/>
    </location>
    <ligand>
        <name>ATP</name>
        <dbReference type="ChEBI" id="CHEBI:30616"/>
    </ligand>
</feature>
<dbReference type="InterPro" id="IPR006195">
    <property type="entry name" value="aa-tRNA-synth_II"/>
</dbReference>
<keyword evidence="4 9" id="KW-0436">Ligase</keyword>
<dbReference type="PROSITE" id="PS50862">
    <property type="entry name" value="AA_TRNA_LIGASE_II"/>
    <property type="match status" value="1"/>
</dbReference>
<dbReference type="EMBL" id="WBKB01000001">
    <property type="protein sequence ID" value="KAB1644970.1"/>
    <property type="molecule type" value="Genomic_DNA"/>
</dbReference>
<comment type="function">
    <text evidence="9">Catalyzes the attachment of L-aspartate to tRNA(Asp) in a two-step reaction: L-aspartate is first activated by ATP to form Asp-AMP and then transferred to the acceptor end of tRNA(Asp).</text>
</comment>
<keyword evidence="3 9" id="KW-0963">Cytoplasm</keyword>
<dbReference type="NCBIfam" id="NF003483">
    <property type="entry name" value="PRK05159.1"/>
    <property type="match status" value="1"/>
</dbReference>
<comment type="similarity">
    <text evidence="2 9">Belongs to the class-II aminoacyl-tRNA synthetase family. Type 2 subfamily.</text>
</comment>
<dbReference type="InterPro" id="IPR012340">
    <property type="entry name" value="NA-bd_OB-fold"/>
</dbReference>
<comment type="subcellular location">
    <subcellularLocation>
        <location evidence="1 9">Cytoplasm</location>
    </subcellularLocation>
</comment>
<name>A0A7J5BH72_9MICO</name>
<dbReference type="GO" id="GO:0005829">
    <property type="term" value="C:cytosol"/>
    <property type="evidence" value="ECO:0007669"/>
    <property type="project" value="TreeGrafter"/>
</dbReference>
<dbReference type="GO" id="GO:0005524">
    <property type="term" value="F:ATP binding"/>
    <property type="evidence" value="ECO:0007669"/>
    <property type="project" value="UniProtKB-UniRule"/>
</dbReference>
<accession>A0A7J5BH72</accession>
<dbReference type="GO" id="GO:0017101">
    <property type="term" value="C:aminoacyl-tRNA synthetase multienzyme complex"/>
    <property type="evidence" value="ECO:0007669"/>
    <property type="project" value="TreeGrafter"/>
</dbReference>
<dbReference type="AlphaFoldDB" id="A0A7J5BH72"/>
<evidence type="ECO:0000256" key="1">
    <source>
        <dbReference type="ARBA" id="ARBA00004496"/>
    </source>
</evidence>
<dbReference type="Pfam" id="PF01336">
    <property type="entry name" value="tRNA_anti-codon"/>
    <property type="match status" value="1"/>
</dbReference>
<comment type="subunit">
    <text evidence="9">Homodimer.</text>
</comment>
<gene>
    <name evidence="9 11" type="primary">aspS</name>
    <name evidence="11" type="ORF">F8O05_01525</name>
</gene>
<feature type="domain" description="Aminoacyl-transfer RNA synthetases class-II family profile" evidence="10">
    <location>
        <begin position="133"/>
        <end position="436"/>
    </location>
</feature>
<dbReference type="PANTHER" id="PTHR43450">
    <property type="entry name" value="ASPARTYL-TRNA SYNTHETASE"/>
    <property type="match status" value="1"/>
</dbReference>
<keyword evidence="12" id="KW-1185">Reference proteome</keyword>
<dbReference type="PRINTS" id="PR01042">
    <property type="entry name" value="TRNASYNTHASP"/>
</dbReference>
<dbReference type="GO" id="GO:0003723">
    <property type="term" value="F:RNA binding"/>
    <property type="evidence" value="ECO:0007669"/>
    <property type="project" value="TreeGrafter"/>
</dbReference>
<feature type="region of interest" description="Aspartate" evidence="9">
    <location>
        <begin position="188"/>
        <end position="191"/>
    </location>
</feature>
<dbReference type="RefSeq" id="WP_158050982.1">
    <property type="nucleotide sequence ID" value="NZ_WBKB01000001.1"/>
</dbReference>
<feature type="binding site" evidence="9">
    <location>
        <position position="362"/>
    </location>
    <ligand>
        <name>L-aspartate</name>
        <dbReference type="ChEBI" id="CHEBI:29991"/>
    </ligand>
</feature>
<evidence type="ECO:0000256" key="3">
    <source>
        <dbReference type="ARBA" id="ARBA00022490"/>
    </source>
</evidence>